<name>A0A914KNX5_MELIC</name>
<accession>A0A914KNX5</accession>
<proteinExistence type="predicted"/>
<dbReference type="WBParaSite" id="Minc3s00060g03113">
    <property type="protein sequence ID" value="Minc3s00060g03113"/>
    <property type="gene ID" value="Minc3s00060g03113"/>
</dbReference>
<dbReference type="AlphaFoldDB" id="A0A914KNX5"/>
<reference evidence="2" key="1">
    <citation type="submission" date="2022-11" db="UniProtKB">
        <authorList>
            <consortium name="WormBaseParasite"/>
        </authorList>
    </citation>
    <scope>IDENTIFICATION</scope>
</reference>
<evidence type="ECO:0000313" key="2">
    <source>
        <dbReference type="WBParaSite" id="Minc3s00060g03113"/>
    </source>
</evidence>
<dbReference type="Gene3D" id="1.10.10.1070">
    <property type="entry name" value="Zinc finger, BED domain-containing"/>
    <property type="match status" value="1"/>
</dbReference>
<keyword evidence="1" id="KW-1185">Reference proteome</keyword>
<sequence length="70" mass="8364">MTKRIDEAIIQMICTDIFPLSITDGPGFRNFLKVVAPKYVPKFDFFYLLGRIFWDFLKTKWRIGLNFQKN</sequence>
<organism evidence="1 2">
    <name type="scientific">Meloidogyne incognita</name>
    <name type="common">Southern root-knot nematode worm</name>
    <name type="synonym">Oxyuris incognita</name>
    <dbReference type="NCBI Taxonomy" id="6306"/>
    <lineage>
        <taxon>Eukaryota</taxon>
        <taxon>Metazoa</taxon>
        <taxon>Ecdysozoa</taxon>
        <taxon>Nematoda</taxon>
        <taxon>Chromadorea</taxon>
        <taxon>Rhabditida</taxon>
        <taxon>Tylenchina</taxon>
        <taxon>Tylenchomorpha</taxon>
        <taxon>Tylenchoidea</taxon>
        <taxon>Meloidogynidae</taxon>
        <taxon>Meloidogyninae</taxon>
        <taxon>Meloidogyne</taxon>
        <taxon>Meloidogyne incognita group</taxon>
    </lineage>
</organism>
<evidence type="ECO:0000313" key="1">
    <source>
        <dbReference type="Proteomes" id="UP000887563"/>
    </source>
</evidence>
<protein>
    <submittedName>
        <fullName evidence="2">Uncharacterized protein</fullName>
    </submittedName>
</protein>
<dbReference type="Proteomes" id="UP000887563">
    <property type="component" value="Unplaced"/>
</dbReference>
<dbReference type="SUPFAM" id="SSF140996">
    <property type="entry name" value="Hermes dimerisation domain"/>
    <property type="match status" value="1"/>
</dbReference>